<dbReference type="EMBL" id="JAGSND010000003">
    <property type="protein sequence ID" value="MBR0597665.1"/>
    <property type="molecule type" value="Genomic_DNA"/>
</dbReference>
<dbReference type="RefSeq" id="WP_227017792.1">
    <property type="nucleotide sequence ID" value="NZ_JAGSND010000003.1"/>
</dbReference>
<dbReference type="Proteomes" id="UP000675664">
    <property type="component" value="Unassembled WGS sequence"/>
</dbReference>
<accession>A0A8J7W2G9</accession>
<name>A0A8J7W2G9_9FIRM</name>
<keyword evidence="3" id="KW-1185">Reference proteome</keyword>
<feature type="transmembrane region" description="Helical" evidence="1">
    <location>
        <begin position="89"/>
        <end position="106"/>
    </location>
</feature>
<keyword evidence="1" id="KW-1133">Transmembrane helix</keyword>
<feature type="transmembrane region" description="Helical" evidence="1">
    <location>
        <begin position="65"/>
        <end position="83"/>
    </location>
</feature>
<dbReference type="AlphaFoldDB" id="A0A8J7W2G9"/>
<gene>
    <name evidence="2" type="ORF">KCX82_07270</name>
</gene>
<feature type="transmembrane region" description="Helical" evidence="1">
    <location>
        <begin position="6"/>
        <end position="24"/>
    </location>
</feature>
<protein>
    <submittedName>
        <fullName evidence="2">Uncharacterized protein</fullName>
    </submittedName>
</protein>
<keyword evidence="1" id="KW-0812">Transmembrane</keyword>
<reference evidence="2" key="1">
    <citation type="submission" date="2021-04" db="EMBL/GenBank/DDBJ databases">
        <title>Sinoanaerobacter chloroacetimidivorans sp. nov., an obligate anaerobic bacterium isolated from anaerobic sludge.</title>
        <authorList>
            <person name="Bao Y."/>
        </authorList>
    </citation>
    <scope>NUCLEOTIDE SEQUENCE</scope>
    <source>
        <strain evidence="2">BAD-6</strain>
    </source>
</reference>
<evidence type="ECO:0000313" key="3">
    <source>
        <dbReference type="Proteomes" id="UP000675664"/>
    </source>
</evidence>
<evidence type="ECO:0000313" key="2">
    <source>
        <dbReference type="EMBL" id="MBR0597665.1"/>
    </source>
</evidence>
<proteinExistence type="predicted"/>
<sequence>MFVDIVIYVLAGILLITGILILIYREKSFNTGQKLQVQIDIIKGQFKGRQDNILTGTRYYFDKDIYHGIRFAGGAFLFGYGFLSHNWAFIMLAIAFILLTIPKSNLKGIKTPFFYFNRAFSQYEKRKADGELLELIGFLKNLATLQSRNSVGAEYIISELASVAEFTKPAFLMMLNKLWLNRKEEAYETFSSAVNTEMGRDLAHLLIELDELKPLELQEVILMQQRQAQSIRSTRLRRSDETVSVLVYLPVIAAIMVVFLDFVVLIQMKIGYGVFQ</sequence>
<reference evidence="2" key="2">
    <citation type="submission" date="2021-04" db="EMBL/GenBank/DDBJ databases">
        <authorList>
            <person name="Liu J."/>
        </authorList>
    </citation>
    <scope>NUCLEOTIDE SEQUENCE</scope>
    <source>
        <strain evidence="2">BAD-6</strain>
    </source>
</reference>
<comment type="caution">
    <text evidence="2">The sequence shown here is derived from an EMBL/GenBank/DDBJ whole genome shotgun (WGS) entry which is preliminary data.</text>
</comment>
<feature type="transmembrane region" description="Helical" evidence="1">
    <location>
        <begin position="245"/>
        <end position="266"/>
    </location>
</feature>
<keyword evidence="1" id="KW-0472">Membrane</keyword>
<evidence type="ECO:0000256" key="1">
    <source>
        <dbReference type="SAM" id="Phobius"/>
    </source>
</evidence>
<organism evidence="2 3">
    <name type="scientific">Sinanaerobacter chloroacetimidivorans</name>
    <dbReference type="NCBI Taxonomy" id="2818044"/>
    <lineage>
        <taxon>Bacteria</taxon>
        <taxon>Bacillati</taxon>
        <taxon>Bacillota</taxon>
        <taxon>Clostridia</taxon>
        <taxon>Peptostreptococcales</taxon>
        <taxon>Anaerovoracaceae</taxon>
        <taxon>Sinanaerobacter</taxon>
    </lineage>
</organism>